<dbReference type="InterPro" id="IPR028218">
    <property type="entry name" value="Toxin-JAB1"/>
</dbReference>
<dbReference type="InterPro" id="IPR050708">
    <property type="entry name" value="T6SS_VgrG/RHS"/>
</dbReference>
<dbReference type="OrthoDB" id="976756at2"/>
<evidence type="ECO:0000313" key="3">
    <source>
        <dbReference type="Proteomes" id="UP000260644"/>
    </source>
</evidence>
<evidence type="ECO:0000259" key="1">
    <source>
        <dbReference type="Pfam" id="PF20041"/>
    </source>
</evidence>
<dbReference type="RefSeq" id="WP_116975100.1">
    <property type="nucleotide sequence ID" value="NZ_QPMM01000002.1"/>
</dbReference>
<dbReference type="Proteomes" id="UP000260644">
    <property type="component" value="Unassembled WGS sequence"/>
</dbReference>
<feature type="domain" description="DUF6443" evidence="1">
    <location>
        <begin position="39"/>
        <end position="192"/>
    </location>
</feature>
<gene>
    <name evidence="2" type="ORF">DVR12_07945</name>
</gene>
<sequence length="1410" mass="157058">MKHYLLIFILFLDIAAKSQDATPFLPAAYPASSANYVRTWVPARPMTSSDTFSISLTTPAVKTTTTYHDGLGRPIQTVVKQGSLITGGTATDMVTSAIYDDFGREIRHYLSFGANTTGGNTSVSDGLFKKNPFQQQQYFYSNSNAASPIYGQGETFYYSKTDYEPSPLDRVSKVYPEGNSWVNAGRGIKTLYWANTLADSVRIFTVTDVAGSYGTYATSAIYAVGQLSKTVTQNEHNNQVIEFKDMEGKLIMSKVQLTATADAGPGTGYAGWLCTYYIYDYKNLLRAVIQPRGVELLRNAAWAFSTTILNEFSFRYEYDTKNRQVMKRVPGGGDFYTVYDILDRVVLTQDANQRTSNQWTAIKYDIIDRVTNKWLWTSTTTRAAHATSADASGDYPTTAQLSGATMLSEVYYDDYTWVPAGIGLSSTYISSEASSGFLAASDVTFPYPRAMTASTTYIKGLITGSKTLVLGTSTYLYTVTHYDDYGRPIQVQSKNITGGVDKTTTQYSFNGQPLVIKYNHTATNTKPGTITVITRNEYDNEWRLLNVYKKIDAGAEKWVVKNEYDAIGNLKKKNLAPAAIVDTLTYTYNIRGWLTGINKPYANGTHSDNVFGMELSYDKTFAAPGGGTNFNGNISAVMWRTKNDGERRAYAYTYDATDRLLKASFTQYTSATWNTTAGKDYTTLMGDGTTTTTAYDANGNIQKMTHFVAPSTKIDELIYNYNAITEGNKLWWVTDNFNNPASTLGDFKEVTSGQTQDYTYDNNGNLTKDNNKNIASITYNNLNLPQTITVTGKGSITYTDDASGTKIKKTVTEGTTTTTTMYIGPFQYLRDTLLQFAHEEGRVRRKPDGSYVYDYFEKDHLGNVRASLTEETTVVPYIAAGMEPVNAATENTYYTNIEETRAKKPMDYPVKDSSNLFAAKLDGDQKKTGPSILIKVMAGDTISMVANSWYKFKDGNKNTRKIPLEEMALSLAGVASGTADKLATSASMAANPLAAAIFSLLKSRDSETPAANTKPKAYLNYILLDEDLKPIEDDTTDIFHRKDYKGFMRVGEPGEITQHIKNKWVVEKSGYAYIFTSNETPQADVYFDDIGIMALTGSLLNVTHYYPFGLVIDGISSRATGKLENKVLFNSKELQRKEWNDGSGLELYDFGARFYDQQIGRWHNLDPMADKYFNLSPFNYVRNNPLKFIDPNGMSPLDNYKLLRNGNIQLIEKTMSNTDRLYATDKNGNIISSKSVSLSKGVLVSDEITGRNLKMQDGNLIHYNVYESSNNSEALNLFKFASNNTDVEWGLNRFMDEQNFITTSHNKSGNEGSIGLFYDKRLNINPPLLEQIHSHPNGIHYPSGRVPEGSNISRGGDISNAKFLNRLYPNSTINYSIYTPSDGQMTPYTSESFMPPLPEIIITPNKNRKN</sequence>
<protein>
    <recommendedName>
        <fullName evidence="1">DUF6443 domain-containing protein</fullName>
    </recommendedName>
</protein>
<evidence type="ECO:0000313" key="2">
    <source>
        <dbReference type="EMBL" id="RFS25106.1"/>
    </source>
</evidence>
<dbReference type="PANTHER" id="PTHR32305:SF15">
    <property type="entry name" value="PROTEIN RHSA-RELATED"/>
    <property type="match status" value="1"/>
</dbReference>
<organism evidence="2 3">
    <name type="scientific">Chitinophaga silvatica</name>
    <dbReference type="NCBI Taxonomy" id="2282649"/>
    <lineage>
        <taxon>Bacteria</taxon>
        <taxon>Pseudomonadati</taxon>
        <taxon>Bacteroidota</taxon>
        <taxon>Chitinophagia</taxon>
        <taxon>Chitinophagales</taxon>
        <taxon>Chitinophagaceae</taxon>
        <taxon>Chitinophaga</taxon>
    </lineage>
</organism>
<dbReference type="EMBL" id="QPMM01000002">
    <property type="protein sequence ID" value="RFS25106.1"/>
    <property type="molecule type" value="Genomic_DNA"/>
</dbReference>
<comment type="caution">
    <text evidence="2">The sequence shown here is derived from an EMBL/GenBank/DDBJ whole genome shotgun (WGS) entry which is preliminary data.</text>
</comment>
<dbReference type="Pfam" id="PF20041">
    <property type="entry name" value="DUF6443"/>
    <property type="match status" value="1"/>
</dbReference>
<dbReference type="Gene3D" id="2.180.10.10">
    <property type="entry name" value="RHS repeat-associated core"/>
    <property type="match status" value="2"/>
</dbReference>
<dbReference type="Pfam" id="PF15659">
    <property type="entry name" value="Toxin-JAB1"/>
    <property type="match status" value="1"/>
</dbReference>
<dbReference type="PANTHER" id="PTHR32305">
    <property type="match status" value="1"/>
</dbReference>
<name>A0A3E1YEZ6_9BACT</name>
<keyword evidence="3" id="KW-1185">Reference proteome</keyword>
<dbReference type="NCBIfam" id="TIGR03696">
    <property type="entry name" value="Rhs_assc_core"/>
    <property type="match status" value="1"/>
</dbReference>
<proteinExistence type="predicted"/>
<dbReference type="InterPro" id="IPR022385">
    <property type="entry name" value="Rhs_assc_core"/>
</dbReference>
<accession>A0A3E1YEZ6</accession>
<dbReference type="InterPro" id="IPR045619">
    <property type="entry name" value="DUF6443"/>
</dbReference>
<reference evidence="2 3" key="1">
    <citation type="submission" date="2018-07" db="EMBL/GenBank/DDBJ databases">
        <title>Chitinophaga K2CV101002-2 sp. nov., isolated from a monsoon evergreen broad-leaved forest soil.</title>
        <authorList>
            <person name="Lv Y."/>
        </authorList>
    </citation>
    <scope>NUCLEOTIDE SEQUENCE [LARGE SCALE GENOMIC DNA]</scope>
    <source>
        <strain evidence="2 3">GDMCC 1.1288</strain>
    </source>
</reference>